<name>A0ABM3RJA4_SPIOL</name>
<organism evidence="3 4">
    <name type="scientific">Spinacia oleracea</name>
    <name type="common">Spinach</name>
    <dbReference type="NCBI Taxonomy" id="3562"/>
    <lineage>
        <taxon>Eukaryota</taxon>
        <taxon>Viridiplantae</taxon>
        <taxon>Streptophyta</taxon>
        <taxon>Embryophyta</taxon>
        <taxon>Tracheophyta</taxon>
        <taxon>Spermatophyta</taxon>
        <taxon>Magnoliopsida</taxon>
        <taxon>eudicotyledons</taxon>
        <taxon>Gunneridae</taxon>
        <taxon>Pentapetalae</taxon>
        <taxon>Caryophyllales</taxon>
        <taxon>Chenopodiaceae</taxon>
        <taxon>Chenopodioideae</taxon>
        <taxon>Anserineae</taxon>
        <taxon>Spinacia</taxon>
    </lineage>
</organism>
<dbReference type="InterPro" id="IPR025314">
    <property type="entry name" value="DUF4219"/>
</dbReference>
<dbReference type="Pfam" id="PF22936">
    <property type="entry name" value="Pol_BBD"/>
    <property type="match status" value="1"/>
</dbReference>
<evidence type="ECO:0000313" key="4">
    <source>
        <dbReference type="RefSeq" id="XP_056695690.1"/>
    </source>
</evidence>
<sequence length="319" mass="37054">MDDKEEKDVEIKAKEVGPSSIKCPMLNNTNYTVWSICMKVALKVHKVWETIDPGTKDNDKNNMAIALLFQSIPKALILQEPKLVKKFLKSLPRNRYIHIVASLEQVLDLNTTSFEDIVGRLKAYEERISGEEEEDQVEYDDQGKFMYCNTYSRQYPQYNYGGNRGRGRGGCFQWRGRGCGRYGNYQRRDKELEKSITYYRCDKKSHYASNCPDRLLKLQEAVEKKDDDTQEADGLMMHEVVYLNEKKVQPSKFEGELDTKNVWYLDNGASNHMCGNREFFLDLDETVTGKVRFGDDSRIDIKVKKFLFDSCSKTVKIRS</sequence>
<dbReference type="RefSeq" id="XP_056695690.1">
    <property type="nucleotide sequence ID" value="XM_056839712.1"/>
</dbReference>
<dbReference type="InterPro" id="IPR054722">
    <property type="entry name" value="PolX-like_BBD"/>
</dbReference>
<gene>
    <name evidence="4" type="primary">LOC130470118</name>
</gene>
<feature type="domain" description="Retrovirus-related Pol polyprotein from transposon TNT 1-94-like beta-barrel" evidence="2">
    <location>
        <begin position="263"/>
        <end position="303"/>
    </location>
</feature>
<evidence type="ECO:0000259" key="1">
    <source>
        <dbReference type="Pfam" id="PF13961"/>
    </source>
</evidence>
<evidence type="ECO:0000313" key="3">
    <source>
        <dbReference type="Proteomes" id="UP000813463"/>
    </source>
</evidence>
<reference evidence="4" key="2">
    <citation type="submission" date="2025-08" db="UniProtKB">
        <authorList>
            <consortium name="RefSeq"/>
        </authorList>
    </citation>
    <scope>IDENTIFICATION</scope>
    <source>
        <tissue evidence="4">Leaf</tissue>
    </source>
</reference>
<feature type="domain" description="DUF4219" evidence="1">
    <location>
        <begin position="26"/>
        <end position="49"/>
    </location>
</feature>
<evidence type="ECO:0000259" key="2">
    <source>
        <dbReference type="Pfam" id="PF22936"/>
    </source>
</evidence>
<dbReference type="Pfam" id="PF13961">
    <property type="entry name" value="DUF4219"/>
    <property type="match status" value="1"/>
</dbReference>
<reference evidence="3" key="1">
    <citation type="journal article" date="2021" name="Nat. Commun.">
        <title>Genomic analyses provide insights into spinach domestication and the genetic basis of agronomic traits.</title>
        <authorList>
            <person name="Cai X."/>
            <person name="Sun X."/>
            <person name="Xu C."/>
            <person name="Sun H."/>
            <person name="Wang X."/>
            <person name="Ge C."/>
            <person name="Zhang Z."/>
            <person name="Wang Q."/>
            <person name="Fei Z."/>
            <person name="Jiao C."/>
            <person name="Wang Q."/>
        </authorList>
    </citation>
    <scope>NUCLEOTIDE SEQUENCE [LARGE SCALE GENOMIC DNA]</scope>
    <source>
        <strain evidence="3">cv. Varoflay</strain>
    </source>
</reference>
<keyword evidence="3" id="KW-1185">Reference proteome</keyword>
<dbReference type="Proteomes" id="UP000813463">
    <property type="component" value="Chromosome 3"/>
</dbReference>
<proteinExistence type="predicted"/>
<protein>
    <recommendedName>
        <fullName evidence="5">DUF4219 domain-containing protein</fullName>
    </recommendedName>
</protein>
<dbReference type="GeneID" id="130470118"/>
<accession>A0ABM3RJA4</accession>
<evidence type="ECO:0008006" key="5">
    <source>
        <dbReference type="Google" id="ProtNLM"/>
    </source>
</evidence>